<organism evidence="2 3">
    <name type="scientific">Ancylostoma ceylanicum</name>
    <dbReference type="NCBI Taxonomy" id="53326"/>
    <lineage>
        <taxon>Eukaryota</taxon>
        <taxon>Metazoa</taxon>
        <taxon>Ecdysozoa</taxon>
        <taxon>Nematoda</taxon>
        <taxon>Chromadorea</taxon>
        <taxon>Rhabditida</taxon>
        <taxon>Rhabditina</taxon>
        <taxon>Rhabditomorpha</taxon>
        <taxon>Strongyloidea</taxon>
        <taxon>Ancylostomatidae</taxon>
        <taxon>Ancylostomatinae</taxon>
        <taxon>Ancylostoma</taxon>
    </lineage>
</organism>
<proteinExistence type="predicted"/>
<evidence type="ECO:0000256" key="1">
    <source>
        <dbReference type="SAM" id="MobiDB-lite"/>
    </source>
</evidence>
<comment type="caution">
    <text evidence="2">The sequence shown here is derived from an EMBL/GenBank/DDBJ whole genome shotgun (WGS) entry which is preliminary data.</text>
</comment>
<protein>
    <submittedName>
        <fullName evidence="2">Uncharacterized protein</fullName>
    </submittedName>
</protein>
<evidence type="ECO:0000313" key="3">
    <source>
        <dbReference type="Proteomes" id="UP000024635"/>
    </source>
</evidence>
<dbReference type="Proteomes" id="UP000024635">
    <property type="component" value="Unassembled WGS sequence"/>
</dbReference>
<gene>
    <name evidence="2" type="primary">Acey_s0016.g3063</name>
    <name evidence="2" type="ORF">Y032_0016g3063</name>
</gene>
<feature type="region of interest" description="Disordered" evidence="1">
    <location>
        <begin position="1"/>
        <end position="30"/>
    </location>
</feature>
<reference evidence="3" key="1">
    <citation type="journal article" date="2015" name="Nat. Genet.">
        <title>The genome and transcriptome of the zoonotic hookworm Ancylostoma ceylanicum identify infection-specific gene families.</title>
        <authorList>
            <person name="Schwarz E.M."/>
            <person name="Hu Y."/>
            <person name="Antoshechkin I."/>
            <person name="Miller M.M."/>
            <person name="Sternberg P.W."/>
            <person name="Aroian R.V."/>
        </authorList>
    </citation>
    <scope>NUCLEOTIDE SEQUENCE</scope>
    <source>
        <strain evidence="3">HY135</strain>
    </source>
</reference>
<evidence type="ECO:0000313" key="2">
    <source>
        <dbReference type="EMBL" id="EYC22997.1"/>
    </source>
</evidence>
<keyword evidence="3" id="KW-1185">Reference proteome</keyword>
<dbReference type="EMBL" id="JARK01001352">
    <property type="protein sequence ID" value="EYC22997.1"/>
    <property type="molecule type" value="Genomic_DNA"/>
</dbReference>
<dbReference type="AlphaFoldDB" id="A0A016V7L3"/>
<sequence length="138" mass="14912">MTAKPVHAVPYQRHSRRQERLGAQSSSSLDASQSAAVQHGCGYATVVDKPALLSRYFNDNDISKSSIRNSLKDFHGSHRVPSPSAVFQISDGKLSGLSDLPFLMFANTPANSSSWTGGTDPTIGIPVVSKYRSIRATY</sequence>
<accession>A0A016V7L3</accession>
<name>A0A016V7L3_9BILA</name>